<organism evidence="2 3">
    <name type="scientific">Kutzneria kofuensis</name>
    <dbReference type="NCBI Taxonomy" id="103725"/>
    <lineage>
        <taxon>Bacteria</taxon>
        <taxon>Bacillati</taxon>
        <taxon>Actinomycetota</taxon>
        <taxon>Actinomycetes</taxon>
        <taxon>Pseudonocardiales</taxon>
        <taxon>Pseudonocardiaceae</taxon>
        <taxon>Kutzneria</taxon>
    </lineage>
</organism>
<dbReference type="EMBL" id="JACHIR010000002">
    <property type="protein sequence ID" value="MBB5897135.1"/>
    <property type="molecule type" value="Genomic_DNA"/>
</dbReference>
<protein>
    <submittedName>
        <fullName evidence="2">Uncharacterized protein</fullName>
    </submittedName>
</protein>
<evidence type="ECO:0000313" key="2">
    <source>
        <dbReference type="EMBL" id="MBB5897135.1"/>
    </source>
</evidence>
<evidence type="ECO:0000313" key="3">
    <source>
        <dbReference type="Proteomes" id="UP000585638"/>
    </source>
</evidence>
<gene>
    <name evidence="2" type="ORF">BJ998_008394</name>
</gene>
<comment type="caution">
    <text evidence="2">The sequence shown here is derived from an EMBL/GenBank/DDBJ whole genome shotgun (WGS) entry which is preliminary data.</text>
</comment>
<feature type="transmembrane region" description="Helical" evidence="1">
    <location>
        <begin position="85"/>
        <end position="104"/>
    </location>
</feature>
<keyword evidence="1" id="KW-1133">Transmembrane helix</keyword>
<feature type="transmembrane region" description="Helical" evidence="1">
    <location>
        <begin position="25"/>
        <end position="47"/>
    </location>
</feature>
<reference evidence="2 3" key="1">
    <citation type="submission" date="2020-08" db="EMBL/GenBank/DDBJ databases">
        <title>Sequencing the genomes of 1000 actinobacteria strains.</title>
        <authorList>
            <person name="Klenk H.-P."/>
        </authorList>
    </citation>
    <scope>NUCLEOTIDE SEQUENCE [LARGE SCALE GENOMIC DNA]</scope>
    <source>
        <strain evidence="2 3">DSM 43851</strain>
    </source>
</reference>
<keyword evidence="3" id="KW-1185">Reference proteome</keyword>
<dbReference type="Proteomes" id="UP000585638">
    <property type="component" value="Unassembled WGS sequence"/>
</dbReference>
<dbReference type="AlphaFoldDB" id="A0A7W9KR01"/>
<name>A0A7W9KR01_9PSEU</name>
<keyword evidence="1" id="KW-0812">Transmembrane</keyword>
<feature type="transmembrane region" description="Helical" evidence="1">
    <location>
        <begin position="116"/>
        <end position="139"/>
    </location>
</feature>
<proteinExistence type="predicted"/>
<sequence length="156" mass="16684">MPTRHVIIDPIADGSNDLAFRRGRWILVGQGIVFALAGGWAFVMALLQGQVFVAGVHVPAVQAGIIAVTGLVSLACALRRRAAALLSGVQSSLFWLLFVVSAAVRDSGPWQEVFGYDAGASLAYLVVAILGLVLVLWLFPRALSDPDWPSSVMRRD</sequence>
<evidence type="ECO:0000256" key="1">
    <source>
        <dbReference type="SAM" id="Phobius"/>
    </source>
</evidence>
<dbReference type="RefSeq" id="WP_184869594.1">
    <property type="nucleotide sequence ID" value="NZ_BAAAWY010000106.1"/>
</dbReference>
<keyword evidence="1" id="KW-0472">Membrane</keyword>
<accession>A0A7W9KR01</accession>
<feature type="transmembrane region" description="Helical" evidence="1">
    <location>
        <begin position="59"/>
        <end position="78"/>
    </location>
</feature>